<dbReference type="Pfam" id="PF02138">
    <property type="entry name" value="Beach"/>
    <property type="match status" value="1"/>
</dbReference>
<dbReference type="InterPro" id="IPR050865">
    <property type="entry name" value="BEACH_Domain"/>
</dbReference>
<dbReference type="SUPFAM" id="SSF81837">
    <property type="entry name" value="BEACH domain"/>
    <property type="match status" value="1"/>
</dbReference>
<dbReference type="EMBL" id="JAPMOS010000072">
    <property type="protein sequence ID" value="KAJ4456355.1"/>
    <property type="molecule type" value="Genomic_DNA"/>
</dbReference>
<evidence type="ECO:0000259" key="1">
    <source>
        <dbReference type="PROSITE" id="PS50197"/>
    </source>
</evidence>
<comment type="caution">
    <text evidence="3">The sequence shown here is derived from an EMBL/GenBank/DDBJ whole genome shotgun (WGS) entry which is preliminary data.</text>
</comment>
<dbReference type="SUPFAM" id="SSF50729">
    <property type="entry name" value="PH domain-like"/>
    <property type="match status" value="1"/>
</dbReference>
<dbReference type="InterPro" id="IPR023362">
    <property type="entry name" value="PH-BEACH_dom"/>
</dbReference>
<dbReference type="PANTHER" id="PTHR13743">
    <property type="entry name" value="BEIGE/BEACH-RELATED"/>
    <property type="match status" value="1"/>
</dbReference>
<dbReference type="InterPro" id="IPR011993">
    <property type="entry name" value="PH-like_dom_sf"/>
</dbReference>
<keyword evidence="4" id="KW-1185">Reference proteome</keyword>
<accession>A0ABQ8UAM1</accession>
<dbReference type="Proteomes" id="UP001141327">
    <property type="component" value="Unassembled WGS sequence"/>
</dbReference>
<organism evidence="3 4">
    <name type="scientific">Paratrimastix pyriformis</name>
    <dbReference type="NCBI Taxonomy" id="342808"/>
    <lineage>
        <taxon>Eukaryota</taxon>
        <taxon>Metamonada</taxon>
        <taxon>Preaxostyla</taxon>
        <taxon>Paratrimastigidae</taxon>
        <taxon>Paratrimastix</taxon>
    </lineage>
</organism>
<dbReference type="Gene3D" id="1.10.1540.10">
    <property type="entry name" value="BEACH domain"/>
    <property type="match status" value="1"/>
</dbReference>
<evidence type="ECO:0000313" key="3">
    <source>
        <dbReference type="EMBL" id="KAJ4456355.1"/>
    </source>
</evidence>
<feature type="domain" description="BEACH" evidence="1">
    <location>
        <begin position="133"/>
        <end position="433"/>
    </location>
</feature>
<dbReference type="Pfam" id="PF14844">
    <property type="entry name" value="PH_BEACH"/>
    <property type="match status" value="1"/>
</dbReference>
<gene>
    <name evidence="3" type="ORF">PAPYR_8394</name>
</gene>
<dbReference type="SMART" id="SM01026">
    <property type="entry name" value="Beach"/>
    <property type="match status" value="1"/>
</dbReference>
<dbReference type="PROSITE" id="PS51783">
    <property type="entry name" value="PH_BEACH"/>
    <property type="match status" value="1"/>
</dbReference>
<feature type="domain" description="BEACH-type PH" evidence="2">
    <location>
        <begin position="10"/>
        <end position="107"/>
    </location>
</feature>
<name>A0ABQ8UAM1_9EUKA</name>
<dbReference type="Gene3D" id="2.30.29.30">
    <property type="entry name" value="Pleckstrin-homology domain (PH domain)/Phosphotyrosine-binding domain (PTB)"/>
    <property type="match status" value="1"/>
</dbReference>
<dbReference type="InterPro" id="IPR036372">
    <property type="entry name" value="BEACH_dom_sf"/>
</dbReference>
<proteinExistence type="predicted"/>
<evidence type="ECO:0000259" key="2">
    <source>
        <dbReference type="PROSITE" id="PS51783"/>
    </source>
</evidence>
<dbReference type="CDD" id="cd06071">
    <property type="entry name" value="Beach"/>
    <property type="match status" value="1"/>
</dbReference>
<dbReference type="InterPro" id="IPR000409">
    <property type="entry name" value="BEACH_dom"/>
</dbReference>
<protein>
    <submittedName>
        <fullName evidence="3">Beige protein 1</fullName>
    </submittedName>
</protein>
<dbReference type="PROSITE" id="PS50197">
    <property type="entry name" value="BEACH"/>
    <property type="match status" value="1"/>
</dbReference>
<reference evidence="3" key="1">
    <citation type="journal article" date="2022" name="bioRxiv">
        <title>Genomics of Preaxostyla Flagellates Illuminates Evolutionary Transitions and the Path Towards Mitochondrial Loss.</title>
        <authorList>
            <person name="Novak L.V.F."/>
            <person name="Treitli S.C."/>
            <person name="Pyrih J."/>
            <person name="Halakuc P."/>
            <person name="Pipaliya S.V."/>
            <person name="Vacek V."/>
            <person name="Brzon O."/>
            <person name="Soukal P."/>
            <person name="Eme L."/>
            <person name="Dacks J.B."/>
            <person name="Karnkowska A."/>
            <person name="Elias M."/>
            <person name="Hampl V."/>
        </authorList>
    </citation>
    <scope>NUCLEOTIDE SEQUENCE</scope>
    <source>
        <strain evidence="3">RCP-MX</strain>
    </source>
</reference>
<sequence length="583" mass="64830">MVPPSPVGFLGGDRQQRGAPLSALDGCAACEQRGCLHRNDPRTLAEQGCEGLAPFQQHIELRSVTYIASRRYTLQPVALEVFTVTGETHFMIFTTKERRDSVFAHLCEACKEVNGGHSVEEQPEAGPECAGTGFPWRIVKQKHMTEAWVNGQISNFQYLMYLNTLAGRTVADLNQYPVFPWVLCDYASPVLDLSDPKVYRDLSRPMGAMVESRTRAAEERYNSWQDETIPPFHHGSHYSNTGVVLHYLIRMPPFSALAIHLQGGKFDTPDRMFHSVGEAWQSAAVSASGDVKELIPEFFYLPDFLRNGAGLTLGRRTRPAFDSRGVPSTIVNDVVLPPWAHRDPEQFVRIHRQALESPFVSAHLHEWIDLIFGYKQRGPAAVAARNIFYYLTYDNTVDLNAISDPVMRKATIAQINNFGQIPRQLFFKEHPKRTVFARPTPICVHPEMAEVSAKVDVPFPISDMRLNPDNTSSIYDIYQTGAGFIILVVGPSRQLIDPFAPQPHTQHPCGGPLTILAVGPSRQLMPQPAHRTASTLALSFGHPDQTLRLCQADTDRCLSVHEHLSGGAITCVALYGGGLLLRS</sequence>
<evidence type="ECO:0000313" key="4">
    <source>
        <dbReference type="Proteomes" id="UP001141327"/>
    </source>
</evidence>